<dbReference type="GO" id="GO:0006631">
    <property type="term" value="P:fatty acid metabolic process"/>
    <property type="evidence" value="ECO:0007669"/>
    <property type="project" value="UniProtKB-KW"/>
</dbReference>
<protein>
    <recommendedName>
        <fullName evidence="7">3-methylmercaptopropionyl-CoA ligase</fullName>
        <ecNumber evidence="6">6.2.1.44</ecNumber>
    </recommendedName>
</protein>
<dbReference type="FunFam" id="3.30.300.30:FF:000008">
    <property type="entry name" value="2,3-dihydroxybenzoate-AMP ligase"/>
    <property type="match status" value="1"/>
</dbReference>
<feature type="domain" description="AMP-binding enzyme C-terminal" evidence="9">
    <location>
        <begin position="449"/>
        <end position="524"/>
    </location>
</feature>
<name>B4RHV4_PHEZH</name>
<evidence type="ECO:0000256" key="2">
    <source>
        <dbReference type="ARBA" id="ARBA00022598"/>
    </source>
</evidence>
<evidence type="ECO:0000256" key="5">
    <source>
        <dbReference type="ARBA" id="ARBA00051915"/>
    </source>
</evidence>
<dbReference type="SUPFAM" id="SSF56801">
    <property type="entry name" value="Acetyl-CoA synthetase-like"/>
    <property type="match status" value="1"/>
</dbReference>
<keyword evidence="11" id="KW-1185">Reference proteome</keyword>
<evidence type="ECO:0000256" key="7">
    <source>
        <dbReference type="ARBA" id="ARBA00067668"/>
    </source>
</evidence>
<dbReference type="EC" id="6.2.1.44" evidence="6"/>
<keyword evidence="2 10" id="KW-0436">Ligase</keyword>
<dbReference type="Proteomes" id="UP000001868">
    <property type="component" value="Chromosome"/>
</dbReference>
<dbReference type="GO" id="GO:0016874">
    <property type="term" value="F:ligase activity"/>
    <property type="evidence" value="ECO:0007669"/>
    <property type="project" value="UniProtKB-KW"/>
</dbReference>
<reference evidence="10 11" key="1">
    <citation type="journal article" date="2008" name="BMC Genomics">
        <title>Complete genome of Phenylobacterium zucineum - a novel facultative intracellular bacterium isolated from human erythroleukemia cell line K562.</title>
        <authorList>
            <person name="Luo Y."/>
            <person name="Xu X."/>
            <person name="Ding Z."/>
            <person name="Liu Z."/>
            <person name="Zhang B."/>
            <person name="Yan Z."/>
            <person name="Sun J."/>
            <person name="Hu S."/>
            <person name="Hu X."/>
        </authorList>
    </citation>
    <scope>NUCLEOTIDE SEQUENCE [LARGE SCALE GENOMIC DNA]</scope>
    <source>
        <strain evidence="10 11">HLK1</strain>
    </source>
</reference>
<accession>B4RHV4</accession>
<dbReference type="RefSeq" id="WP_012523283.1">
    <property type="nucleotide sequence ID" value="NC_011144.1"/>
</dbReference>
<gene>
    <name evidence="10" type="ordered locus">PHZ_c2736</name>
</gene>
<dbReference type="Gene3D" id="3.30.300.30">
    <property type="match status" value="1"/>
</dbReference>
<dbReference type="KEGG" id="pzu:PHZ_c2736"/>
<dbReference type="InterPro" id="IPR025110">
    <property type="entry name" value="AMP-bd_C"/>
</dbReference>
<dbReference type="CDD" id="cd12119">
    <property type="entry name" value="ttLC_FACS_AlkK_like"/>
    <property type="match status" value="1"/>
</dbReference>
<evidence type="ECO:0000256" key="1">
    <source>
        <dbReference type="ARBA" id="ARBA00006432"/>
    </source>
</evidence>
<evidence type="ECO:0000259" key="9">
    <source>
        <dbReference type="Pfam" id="PF13193"/>
    </source>
</evidence>
<keyword evidence="3" id="KW-0276">Fatty acid metabolism</keyword>
<comment type="catalytic activity">
    <reaction evidence="5">
        <text>3-(methylsulfanyl)propanoate + ATP + CoA = 3-(methylsulfanyl)propanoyl-CoA + AMP + diphosphate</text>
        <dbReference type="Rhea" id="RHEA:43052"/>
        <dbReference type="ChEBI" id="CHEBI:30616"/>
        <dbReference type="ChEBI" id="CHEBI:33019"/>
        <dbReference type="ChEBI" id="CHEBI:49016"/>
        <dbReference type="ChEBI" id="CHEBI:57287"/>
        <dbReference type="ChEBI" id="CHEBI:82815"/>
        <dbReference type="ChEBI" id="CHEBI:456215"/>
        <dbReference type="EC" id="6.2.1.44"/>
    </reaction>
    <physiologicalReaction direction="left-to-right" evidence="5">
        <dbReference type="Rhea" id="RHEA:43053"/>
    </physiologicalReaction>
</comment>
<sequence length="548" mass="60033">MLGLMQNWPLTVDKILDHAKAWHGDREIVSRSVEGPIVRTTYAEAHTRAKRLSNALKGLGVQPGDRVATLAWNTARHLEAWYGIMGIGAVCHTLNPRLFPDQLCYIINHAEDKVLFTDLTFLPILLQNRDKMPTVKHFVVMTDREGMKGVDFPGALCFEDLVEQNSADCEWGGFDENTAAGLCYTSGTTGNPKGVLYSHRSNFLHTLVTLGADVLGISAKDVVLPVVPMFHANAWGIAFSGPAVGSKLVMPGQKLDGASIHELLETEGVTFSAAVPTVWQMLLTHLRDTKGKLTTLKRVVIGGSAVPEAIVRGFRDEFGVDVTHAWGMTETSPLGTQGTPNAKIAAMSEEEQLRYKLKQGRPPLCIEMKLTDDAGKVLPHDGTTFGRLKVKGPFVVGEYFKGEGGQILDEDGYFDTGDVSTIDEHGFMQITDRAKDVIKSGGEWISSIEIENIAMGHPKAAICAVIGAAHPKWDERPVLLVKLKDGEQATKEEFLKFLEGKIAKWWTPDDVVFVQEIPLGATGKIDKKVIREQMKDYVLPSAQQPVSA</sequence>
<dbReference type="PANTHER" id="PTHR43859:SF4">
    <property type="entry name" value="BUTANOATE--COA LIGASE AAE1-RELATED"/>
    <property type="match status" value="1"/>
</dbReference>
<dbReference type="NCBIfam" id="NF004837">
    <property type="entry name" value="PRK06187.1"/>
    <property type="match status" value="1"/>
</dbReference>
<organism evidence="10 11">
    <name type="scientific">Phenylobacterium zucineum (strain HLK1)</name>
    <dbReference type="NCBI Taxonomy" id="450851"/>
    <lineage>
        <taxon>Bacteria</taxon>
        <taxon>Pseudomonadati</taxon>
        <taxon>Pseudomonadota</taxon>
        <taxon>Alphaproteobacteria</taxon>
        <taxon>Caulobacterales</taxon>
        <taxon>Caulobacteraceae</taxon>
        <taxon>Phenylobacterium</taxon>
    </lineage>
</organism>
<dbReference type="STRING" id="450851.PHZ_c2736"/>
<evidence type="ECO:0000313" key="10">
    <source>
        <dbReference type="EMBL" id="ACG79145.1"/>
    </source>
</evidence>
<dbReference type="Pfam" id="PF13193">
    <property type="entry name" value="AMP-binding_C"/>
    <property type="match status" value="1"/>
</dbReference>
<dbReference type="InterPro" id="IPR000873">
    <property type="entry name" value="AMP-dep_synth/lig_dom"/>
</dbReference>
<evidence type="ECO:0000259" key="8">
    <source>
        <dbReference type="Pfam" id="PF00501"/>
    </source>
</evidence>
<dbReference type="InterPro" id="IPR020845">
    <property type="entry name" value="AMP-binding_CS"/>
</dbReference>
<dbReference type="InterPro" id="IPR042099">
    <property type="entry name" value="ANL_N_sf"/>
</dbReference>
<evidence type="ECO:0000256" key="3">
    <source>
        <dbReference type="ARBA" id="ARBA00022832"/>
    </source>
</evidence>
<comment type="similarity">
    <text evidence="1">Belongs to the ATP-dependent AMP-binding enzyme family.</text>
</comment>
<dbReference type="PANTHER" id="PTHR43859">
    <property type="entry name" value="ACYL-ACTIVATING ENZYME"/>
    <property type="match status" value="1"/>
</dbReference>
<evidence type="ECO:0000313" key="11">
    <source>
        <dbReference type="Proteomes" id="UP000001868"/>
    </source>
</evidence>
<dbReference type="NCBIfam" id="NF004674">
    <property type="entry name" value="PRK06018.1"/>
    <property type="match status" value="1"/>
</dbReference>
<dbReference type="Gene3D" id="3.40.50.12780">
    <property type="entry name" value="N-terminal domain of ligase-like"/>
    <property type="match status" value="1"/>
</dbReference>
<dbReference type="PROSITE" id="PS00455">
    <property type="entry name" value="AMP_BINDING"/>
    <property type="match status" value="1"/>
</dbReference>
<keyword evidence="4" id="KW-0443">Lipid metabolism</keyword>
<dbReference type="InterPro" id="IPR045851">
    <property type="entry name" value="AMP-bd_C_sf"/>
</dbReference>
<proteinExistence type="inferred from homology"/>
<dbReference type="eggNOG" id="COG0318">
    <property type="taxonomic scope" value="Bacteria"/>
</dbReference>
<dbReference type="EMBL" id="CP000747">
    <property type="protein sequence ID" value="ACG79145.1"/>
    <property type="molecule type" value="Genomic_DNA"/>
</dbReference>
<dbReference type="OrthoDB" id="9803968at2"/>
<dbReference type="Pfam" id="PF00501">
    <property type="entry name" value="AMP-binding"/>
    <property type="match status" value="1"/>
</dbReference>
<dbReference type="HOGENOM" id="CLU_000022_59_5_5"/>
<feature type="domain" description="AMP-dependent synthetase/ligase" evidence="8">
    <location>
        <begin position="22"/>
        <end position="400"/>
    </location>
</feature>
<dbReference type="AlphaFoldDB" id="B4RHV4"/>
<evidence type="ECO:0000256" key="4">
    <source>
        <dbReference type="ARBA" id="ARBA00023098"/>
    </source>
</evidence>
<evidence type="ECO:0000256" key="6">
    <source>
        <dbReference type="ARBA" id="ARBA00066616"/>
    </source>
</evidence>